<dbReference type="HOGENOM" id="CLU_2638063_0_0_1"/>
<accession>C8VSM3</accession>
<proteinExistence type="predicted"/>
<reference evidence="2" key="2">
    <citation type="journal article" date="2009" name="Fungal Genet. Biol.">
        <title>The 2008 update of the Aspergillus nidulans genome annotation: a community effort.</title>
        <authorList>
            <person name="Wortman J.R."/>
            <person name="Gilsenan J.M."/>
            <person name="Joardar V."/>
            <person name="Deegan J."/>
            <person name="Clutterbuck J."/>
            <person name="Andersen M.R."/>
            <person name="Archer D."/>
            <person name="Bencina M."/>
            <person name="Braus G."/>
            <person name="Coutinho P."/>
            <person name="von Dohren H."/>
            <person name="Doonan J."/>
            <person name="Driessen A.J."/>
            <person name="Durek P."/>
            <person name="Espeso E."/>
            <person name="Fekete E."/>
            <person name="Flipphi M."/>
            <person name="Estrada C.G."/>
            <person name="Geysens S."/>
            <person name="Goldman G."/>
            <person name="de Groot P.W."/>
            <person name="Hansen K."/>
            <person name="Harris S.D."/>
            <person name="Heinekamp T."/>
            <person name="Helmstaedt K."/>
            <person name="Henrissat B."/>
            <person name="Hofmann G."/>
            <person name="Homan T."/>
            <person name="Horio T."/>
            <person name="Horiuchi H."/>
            <person name="James S."/>
            <person name="Jones M."/>
            <person name="Karaffa L."/>
            <person name="Karanyi Z."/>
            <person name="Kato M."/>
            <person name="Keller N."/>
            <person name="Kelly D.E."/>
            <person name="Kiel J.A."/>
            <person name="Kim J.M."/>
            <person name="van der Klei I.J."/>
            <person name="Klis F.M."/>
            <person name="Kovalchuk A."/>
            <person name="Krasevec N."/>
            <person name="Kubicek C.P."/>
            <person name="Liu B."/>
            <person name="Maccabe A."/>
            <person name="Meyer V."/>
            <person name="Mirabito P."/>
            <person name="Miskei M."/>
            <person name="Mos M."/>
            <person name="Mullins J."/>
            <person name="Nelson D.R."/>
            <person name="Nielsen J."/>
            <person name="Oakley B.R."/>
            <person name="Osmani S.A."/>
            <person name="Pakula T."/>
            <person name="Paszewski A."/>
            <person name="Paulsen I."/>
            <person name="Pilsyk S."/>
            <person name="Pocsi I."/>
            <person name="Punt P.J."/>
            <person name="Ram A.F."/>
            <person name="Ren Q."/>
            <person name="Robellet X."/>
            <person name="Robson G."/>
            <person name="Seiboth B."/>
            <person name="van Solingen P."/>
            <person name="Specht T."/>
            <person name="Sun J."/>
            <person name="Taheri-Talesh N."/>
            <person name="Takeshita N."/>
            <person name="Ussery D."/>
            <person name="vanKuyk P.A."/>
            <person name="Visser H."/>
            <person name="van de Vondervoort P.J."/>
            <person name="de Vries R.P."/>
            <person name="Walton J."/>
            <person name="Xiang X."/>
            <person name="Xiong Y."/>
            <person name="Zeng A.P."/>
            <person name="Brandt B.W."/>
            <person name="Cornell M.J."/>
            <person name="van den Hondel C.A."/>
            <person name="Visser J."/>
            <person name="Oliver S.G."/>
            <person name="Turner G."/>
        </authorList>
    </citation>
    <scope>GENOME REANNOTATION</scope>
    <source>
        <strain evidence="2">FGSC A4 / ATCC 38163 / CBS 112.46 / NRRL 194 / M139</strain>
    </source>
</reference>
<evidence type="ECO:0000313" key="1">
    <source>
        <dbReference type="EMBL" id="CBF89263.1"/>
    </source>
</evidence>
<keyword evidence="2" id="KW-1185">Reference proteome</keyword>
<reference evidence="2" key="1">
    <citation type="journal article" date="2005" name="Nature">
        <title>Sequencing of Aspergillus nidulans and comparative analysis with A. fumigatus and A. oryzae.</title>
        <authorList>
            <person name="Galagan J.E."/>
            <person name="Calvo S.E."/>
            <person name="Cuomo C."/>
            <person name="Ma L.J."/>
            <person name="Wortman J.R."/>
            <person name="Batzoglou S."/>
            <person name="Lee S.I."/>
            <person name="Basturkmen M."/>
            <person name="Spevak C.C."/>
            <person name="Clutterbuck J."/>
            <person name="Kapitonov V."/>
            <person name="Jurka J."/>
            <person name="Scazzocchio C."/>
            <person name="Farman M."/>
            <person name="Butler J."/>
            <person name="Purcell S."/>
            <person name="Harris S."/>
            <person name="Braus G.H."/>
            <person name="Draht O."/>
            <person name="Busch S."/>
            <person name="D'Enfert C."/>
            <person name="Bouchier C."/>
            <person name="Goldman G.H."/>
            <person name="Bell-Pedersen D."/>
            <person name="Griffiths-Jones S."/>
            <person name="Doonan J.H."/>
            <person name="Yu J."/>
            <person name="Vienken K."/>
            <person name="Pain A."/>
            <person name="Freitag M."/>
            <person name="Selker E.U."/>
            <person name="Archer D.B."/>
            <person name="Penalva M.A."/>
            <person name="Oakley B.R."/>
            <person name="Momany M."/>
            <person name="Tanaka T."/>
            <person name="Kumagai T."/>
            <person name="Asai K."/>
            <person name="Machida M."/>
            <person name="Nierman W.C."/>
            <person name="Denning D.W."/>
            <person name="Caddick M."/>
            <person name="Hynes M."/>
            <person name="Paoletti M."/>
            <person name="Fischer R."/>
            <person name="Miller B."/>
            <person name="Dyer P."/>
            <person name="Sachs M.S."/>
            <person name="Osmani S.A."/>
            <person name="Birren B.W."/>
        </authorList>
    </citation>
    <scope>NUCLEOTIDE SEQUENCE [LARGE SCALE GENOMIC DNA]</scope>
    <source>
        <strain evidence="2">FGSC A4 / ATCC 38163 / CBS 112.46 / NRRL 194 / M139</strain>
    </source>
</reference>
<dbReference type="AlphaFoldDB" id="C8VSM3"/>
<dbReference type="RefSeq" id="XP_050469196.1">
    <property type="nucleotide sequence ID" value="XM_050613373.1"/>
</dbReference>
<dbReference type="GeneID" id="74896883"/>
<dbReference type="Proteomes" id="UP000000560">
    <property type="component" value="Chromosome VIII"/>
</dbReference>
<gene>
    <name evidence="1" type="ORF">ANIA_11273</name>
</gene>
<organism evidence="1 2">
    <name type="scientific">Emericella nidulans (strain FGSC A4 / ATCC 38163 / CBS 112.46 / NRRL 194 / M139)</name>
    <name type="common">Aspergillus nidulans</name>
    <dbReference type="NCBI Taxonomy" id="227321"/>
    <lineage>
        <taxon>Eukaryota</taxon>
        <taxon>Fungi</taxon>
        <taxon>Dikarya</taxon>
        <taxon>Ascomycota</taxon>
        <taxon>Pezizomycotina</taxon>
        <taxon>Eurotiomycetes</taxon>
        <taxon>Eurotiomycetidae</taxon>
        <taxon>Eurotiales</taxon>
        <taxon>Aspergillaceae</taxon>
        <taxon>Aspergillus</taxon>
        <taxon>Aspergillus subgen. Nidulantes</taxon>
    </lineage>
</organism>
<evidence type="ECO:0000313" key="2">
    <source>
        <dbReference type="Proteomes" id="UP000000560"/>
    </source>
</evidence>
<dbReference type="KEGG" id="ani:ANIA_11273"/>
<sequence length="77" mass="8484">MTAARNNGLPFDFCWVIAKCFNITGHPLQTQSLIQKPQLILCLRTATTSTLCLLPSVVARPLQSSSIVINRPNFKGK</sequence>
<protein>
    <submittedName>
        <fullName evidence="1">Uncharacterized protein</fullName>
    </submittedName>
</protein>
<dbReference type="EMBL" id="BN001308">
    <property type="protein sequence ID" value="CBF89263.1"/>
    <property type="molecule type" value="Genomic_DNA"/>
</dbReference>
<dbReference type="InParanoid" id="C8VSM3"/>
<name>C8VSM3_EMENI</name>